<proteinExistence type="predicted"/>
<sequence>MTEPGSYQLYCAEFCGTDYPRMRATVPVVPPDECRERLAAIDDGAAAPSEPRDTTADQSAQPAGRARTRSRKLTLFQ</sequence>
<dbReference type="SUPFAM" id="SSF49503">
    <property type="entry name" value="Cupredoxins"/>
    <property type="match status" value="1"/>
</dbReference>
<dbReference type="InterPro" id="IPR008972">
    <property type="entry name" value="Cupredoxin"/>
</dbReference>
<keyword evidence="4" id="KW-1185">Reference proteome</keyword>
<dbReference type="RefSeq" id="WP_310920510.1">
    <property type="nucleotide sequence ID" value="NZ_JAMQON010000004.1"/>
</dbReference>
<evidence type="ECO:0000313" key="3">
    <source>
        <dbReference type="EMBL" id="MDS0260760.1"/>
    </source>
</evidence>
<dbReference type="EMBL" id="JAMQON010000004">
    <property type="protein sequence ID" value="MDS0260760.1"/>
    <property type="molecule type" value="Genomic_DNA"/>
</dbReference>
<comment type="caution">
    <text evidence="3">The sequence shown here is derived from an EMBL/GenBank/DDBJ whole genome shotgun (WGS) entry which is preliminary data.</text>
</comment>
<feature type="region of interest" description="Disordered" evidence="1">
    <location>
        <begin position="40"/>
        <end position="77"/>
    </location>
</feature>
<dbReference type="Gene3D" id="2.60.40.420">
    <property type="entry name" value="Cupredoxins - blue copper proteins"/>
    <property type="match status" value="1"/>
</dbReference>
<dbReference type="Proteomes" id="UP001259659">
    <property type="component" value="Unassembled WGS sequence"/>
</dbReference>
<feature type="compositionally biased region" description="Basic residues" evidence="1">
    <location>
        <begin position="66"/>
        <end position="77"/>
    </location>
</feature>
<evidence type="ECO:0000313" key="4">
    <source>
        <dbReference type="Proteomes" id="UP001259659"/>
    </source>
</evidence>
<organism evidence="3 4">
    <name type="scientific">Haloarcula saliterrae</name>
    <dbReference type="NCBI Taxonomy" id="2950534"/>
    <lineage>
        <taxon>Archaea</taxon>
        <taxon>Methanobacteriati</taxon>
        <taxon>Methanobacteriota</taxon>
        <taxon>Stenosarchaea group</taxon>
        <taxon>Halobacteria</taxon>
        <taxon>Halobacteriales</taxon>
        <taxon>Haloarculaceae</taxon>
        <taxon>Haloarcula</taxon>
    </lineage>
</organism>
<protein>
    <recommendedName>
        <fullName evidence="2">Cytochrome oxidase subunit II copper A binding domain-containing protein</fullName>
    </recommendedName>
</protein>
<reference evidence="3 4" key="1">
    <citation type="submission" date="2022-06" db="EMBL/GenBank/DDBJ databases">
        <title>Haloarcula sp. a new haloarchaeum isolate from saline soil.</title>
        <authorList>
            <person name="Strakova D."/>
            <person name="Galisteo C."/>
            <person name="Sanchez-Porro C."/>
            <person name="Ventosa A."/>
        </authorList>
    </citation>
    <scope>NUCLEOTIDE SEQUENCE [LARGE SCALE GENOMIC DNA]</scope>
    <source>
        <strain evidence="3 4">S1CR25-12</strain>
    </source>
</reference>
<dbReference type="InterPro" id="IPR002429">
    <property type="entry name" value="CcO_II-like_C"/>
</dbReference>
<accession>A0ABU2FES2</accession>
<name>A0ABU2FES2_9EURY</name>
<dbReference type="PROSITE" id="PS50857">
    <property type="entry name" value="COX2_CUA"/>
    <property type="match status" value="1"/>
</dbReference>
<evidence type="ECO:0000256" key="1">
    <source>
        <dbReference type="SAM" id="MobiDB-lite"/>
    </source>
</evidence>
<evidence type="ECO:0000259" key="2">
    <source>
        <dbReference type="PROSITE" id="PS50857"/>
    </source>
</evidence>
<gene>
    <name evidence="3" type="ORF">NDI56_15235</name>
</gene>
<feature type="domain" description="Cytochrome oxidase subunit II copper A binding" evidence="2">
    <location>
        <begin position="1"/>
        <end position="40"/>
    </location>
</feature>